<dbReference type="InterPro" id="IPR004358">
    <property type="entry name" value="Sig_transdc_His_kin-like_C"/>
</dbReference>
<dbReference type="CDD" id="cd00130">
    <property type="entry name" value="PAS"/>
    <property type="match status" value="1"/>
</dbReference>
<evidence type="ECO:0000256" key="13">
    <source>
        <dbReference type="ARBA" id="ARBA00023136"/>
    </source>
</evidence>
<dbReference type="NCBIfam" id="TIGR00229">
    <property type="entry name" value="sensory_box"/>
    <property type="match status" value="1"/>
</dbReference>
<evidence type="ECO:0000256" key="10">
    <source>
        <dbReference type="ARBA" id="ARBA00022840"/>
    </source>
</evidence>
<dbReference type="InterPro" id="IPR005467">
    <property type="entry name" value="His_kinase_dom"/>
</dbReference>
<dbReference type="SUPFAM" id="SSF47384">
    <property type="entry name" value="Homodimeric domain of signal transducing histidine kinase"/>
    <property type="match status" value="1"/>
</dbReference>
<comment type="subcellular location">
    <subcellularLocation>
        <location evidence="2">Cell membrane</location>
        <topology evidence="2">Multi-pass membrane protein</topology>
    </subcellularLocation>
</comment>
<feature type="transmembrane region" description="Helical" evidence="14">
    <location>
        <begin position="7"/>
        <end position="24"/>
    </location>
</feature>
<dbReference type="GO" id="GO:0005886">
    <property type="term" value="C:plasma membrane"/>
    <property type="evidence" value="ECO:0007669"/>
    <property type="project" value="UniProtKB-SubCell"/>
</dbReference>
<feature type="domain" description="Histidine kinase" evidence="15">
    <location>
        <begin position="444"/>
        <end position="660"/>
    </location>
</feature>
<dbReference type="InterPro" id="IPR033479">
    <property type="entry name" value="dCache_1"/>
</dbReference>
<keyword evidence="13 14" id="KW-0472">Membrane</keyword>
<evidence type="ECO:0000256" key="8">
    <source>
        <dbReference type="ARBA" id="ARBA00022741"/>
    </source>
</evidence>
<evidence type="ECO:0000256" key="12">
    <source>
        <dbReference type="ARBA" id="ARBA00023012"/>
    </source>
</evidence>
<keyword evidence="8" id="KW-0547">Nucleotide-binding</keyword>
<dbReference type="AlphaFoldDB" id="A0A7S9RPB6"/>
<keyword evidence="7 14" id="KW-0812">Transmembrane</keyword>
<keyword evidence="12" id="KW-0902">Two-component regulatory system</keyword>
<dbReference type="SUPFAM" id="SSF55785">
    <property type="entry name" value="PYP-like sensor domain (PAS domain)"/>
    <property type="match status" value="1"/>
</dbReference>
<dbReference type="Gene3D" id="3.30.450.20">
    <property type="entry name" value="PAS domain"/>
    <property type="match status" value="3"/>
</dbReference>
<evidence type="ECO:0000256" key="1">
    <source>
        <dbReference type="ARBA" id="ARBA00000085"/>
    </source>
</evidence>
<dbReference type="PANTHER" id="PTHR43065">
    <property type="entry name" value="SENSOR HISTIDINE KINASE"/>
    <property type="match status" value="1"/>
</dbReference>
<dbReference type="Pfam" id="PF08448">
    <property type="entry name" value="PAS_4"/>
    <property type="match status" value="1"/>
</dbReference>
<dbReference type="SUPFAM" id="SSF55874">
    <property type="entry name" value="ATPase domain of HSP90 chaperone/DNA topoisomerase II/histidine kinase"/>
    <property type="match status" value="1"/>
</dbReference>
<dbReference type="Gene3D" id="3.30.565.10">
    <property type="entry name" value="Histidine kinase-like ATPase, C-terminal domain"/>
    <property type="match status" value="1"/>
</dbReference>
<dbReference type="InterPro" id="IPR036890">
    <property type="entry name" value="HATPase_C_sf"/>
</dbReference>
<evidence type="ECO:0000256" key="5">
    <source>
        <dbReference type="ARBA" id="ARBA00022553"/>
    </source>
</evidence>
<dbReference type="PRINTS" id="PR00344">
    <property type="entry name" value="BCTRLSENSOR"/>
</dbReference>
<proteinExistence type="predicted"/>
<dbReference type="InterPro" id="IPR003594">
    <property type="entry name" value="HATPase_dom"/>
</dbReference>
<keyword evidence="6" id="KW-0808">Transferase</keyword>
<dbReference type="EMBL" id="CP060705">
    <property type="protein sequence ID" value="QPH95399.1"/>
    <property type="molecule type" value="Genomic_DNA"/>
</dbReference>
<dbReference type="SUPFAM" id="SSF103190">
    <property type="entry name" value="Sensory domain-like"/>
    <property type="match status" value="1"/>
</dbReference>
<accession>A0A7S9RPB6</accession>
<name>A0A7S9RPB6_9BACT</name>
<evidence type="ECO:0000256" key="11">
    <source>
        <dbReference type="ARBA" id="ARBA00022989"/>
    </source>
</evidence>
<dbReference type="PROSITE" id="PS50109">
    <property type="entry name" value="HIS_KIN"/>
    <property type="match status" value="1"/>
</dbReference>
<dbReference type="GO" id="GO:0005524">
    <property type="term" value="F:ATP binding"/>
    <property type="evidence" value="ECO:0007669"/>
    <property type="project" value="UniProtKB-KW"/>
</dbReference>
<gene>
    <name evidence="16" type="ORF">CVT08_08310</name>
</gene>
<keyword evidence="9" id="KW-0418">Kinase</keyword>
<evidence type="ECO:0000259" key="15">
    <source>
        <dbReference type="PROSITE" id="PS50109"/>
    </source>
</evidence>
<evidence type="ECO:0000313" key="17">
    <source>
        <dbReference type="Proteomes" id="UP000594707"/>
    </source>
</evidence>
<dbReference type="PANTHER" id="PTHR43065:SF10">
    <property type="entry name" value="PEROXIDE STRESS-ACTIVATED HISTIDINE KINASE MAK3"/>
    <property type="match status" value="1"/>
</dbReference>
<evidence type="ECO:0000256" key="7">
    <source>
        <dbReference type="ARBA" id="ARBA00022692"/>
    </source>
</evidence>
<dbReference type="InterPro" id="IPR035965">
    <property type="entry name" value="PAS-like_dom_sf"/>
</dbReference>
<evidence type="ECO:0000256" key="2">
    <source>
        <dbReference type="ARBA" id="ARBA00004651"/>
    </source>
</evidence>
<keyword evidence="10" id="KW-0067">ATP-binding</keyword>
<dbReference type="SMART" id="SM00091">
    <property type="entry name" value="PAS"/>
    <property type="match status" value="1"/>
</dbReference>
<protein>
    <recommendedName>
        <fullName evidence="3">histidine kinase</fullName>
        <ecNumber evidence="3">2.7.13.3</ecNumber>
    </recommendedName>
</protein>
<dbReference type="InterPro" id="IPR036097">
    <property type="entry name" value="HisK_dim/P_sf"/>
</dbReference>
<dbReference type="EC" id="2.7.13.3" evidence="3"/>
<dbReference type="CDD" id="cd18773">
    <property type="entry name" value="PDC1_HK_sensor"/>
    <property type="match status" value="1"/>
</dbReference>
<keyword evidence="11 14" id="KW-1133">Transmembrane helix</keyword>
<dbReference type="SMART" id="SM00387">
    <property type="entry name" value="HATPase_c"/>
    <property type="match status" value="1"/>
</dbReference>
<dbReference type="RefSeq" id="WP_107855807.1">
    <property type="nucleotide sequence ID" value="NZ_PIQU01000002.1"/>
</dbReference>
<dbReference type="Proteomes" id="UP000594707">
    <property type="component" value="Chromosome"/>
</dbReference>
<evidence type="ECO:0000256" key="3">
    <source>
        <dbReference type="ARBA" id="ARBA00012438"/>
    </source>
</evidence>
<evidence type="ECO:0000256" key="4">
    <source>
        <dbReference type="ARBA" id="ARBA00022475"/>
    </source>
</evidence>
<dbReference type="InterPro" id="IPR000014">
    <property type="entry name" value="PAS"/>
</dbReference>
<evidence type="ECO:0000256" key="14">
    <source>
        <dbReference type="SAM" id="Phobius"/>
    </source>
</evidence>
<comment type="catalytic activity">
    <reaction evidence="1">
        <text>ATP + protein L-histidine = ADP + protein N-phospho-L-histidine.</text>
        <dbReference type="EC" id="2.7.13.3"/>
    </reaction>
</comment>
<dbReference type="InterPro" id="IPR013656">
    <property type="entry name" value="PAS_4"/>
</dbReference>
<dbReference type="Gene3D" id="1.10.287.130">
    <property type="match status" value="1"/>
</dbReference>
<sequence length="660" mass="75694">MKFKRNYFYILLVAVAVGYFYLVFTNYDENKQQTYNSAVSSQIKTVQKYKAIINERIEQQKRLLEETAKFIETKDYIKDYATIKGVLSIVARTGSFLAVYAGYPDSYRFVASNDIEPQYNFSDRPWFVAAKESMTTSFTEPYIDRQLGIYVISVSTPLLKNGKFIGVLTADLDFEIFQKELAALFPLANGSAFLMVDGKNILDQTEQILDFSDAQTKEILQKISVKKQGNEKILIKNKPYIFVYDTLANSKWMLVSVLDEGMIYRQIDKKALKDLGIFLALAFFGICSFATLYVAQRKFYKNKHLLNLFAKNPIGGLVITDKAGNIAFINKEFEKIFGLKFKANIGKNLKELSSIFCSYKTTQSIFTQISSNPTKSFSLTSKKGELFYKTEFLPLLDKQGVFEGVFIMSHDITHEVGLEQNRQKQEQILLQNSKMAALGEMIGVISHQYKQPLNTLLLLASDTHELLSGKNGDKMALKNIENIRMNVELMNETIDVFRDFYKEDFCEKEFDLINVLDDVLYICRPQLQVKNIELRFTYEEGSYKIKSYANYIKHVLMNLITNAKDELVKKAKNRENFSPYVAINLSQDESKFIITIEDNANGVDSELLDKIFEPFFTTKGDDGTGMGLYLCKLIFEKKLRGDIRLANAKNPTKFEIELLK</sequence>
<evidence type="ECO:0000313" key="16">
    <source>
        <dbReference type="EMBL" id="QPH95399.1"/>
    </source>
</evidence>
<dbReference type="Pfam" id="PF02743">
    <property type="entry name" value="dCache_1"/>
    <property type="match status" value="1"/>
</dbReference>
<dbReference type="InterPro" id="IPR029151">
    <property type="entry name" value="Sensor-like_sf"/>
</dbReference>
<dbReference type="InterPro" id="IPR003661">
    <property type="entry name" value="HisK_dim/P_dom"/>
</dbReference>
<dbReference type="Pfam" id="PF02518">
    <property type="entry name" value="HATPase_c"/>
    <property type="match status" value="1"/>
</dbReference>
<evidence type="ECO:0000256" key="9">
    <source>
        <dbReference type="ARBA" id="ARBA00022777"/>
    </source>
</evidence>
<organism evidence="16 17">
    <name type="scientific">Campylobacter concisus</name>
    <dbReference type="NCBI Taxonomy" id="199"/>
    <lineage>
        <taxon>Bacteria</taxon>
        <taxon>Pseudomonadati</taxon>
        <taxon>Campylobacterota</taxon>
        <taxon>Epsilonproteobacteria</taxon>
        <taxon>Campylobacterales</taxon>
        <taxon>Campylobacteraceae</taxon>
        <taxon>Campylobacter</taxon>
    </lineage>
</organism>
<feature type="transmembrane region" description="Helical" evidence="14">
    <location>
        <begin position="275"/>
        <end position="295"/>
    </location>
</feature>
<dbReference type="GO" id="GO:0000155">
    <property type="term" value="F:phosphorelay sensor kinase activity"/>
    <property type="evidence" value="ECO:0007669"/>
    <property type="project" value="InterPro"/>
</dbReference>
<dbReference type="CDD" id="cd00082">
    <property type="entry name" value="HisKA"/>
    <property type="match status" value="1"/>
</dbReference>
<evidence type="ECO:0000256" key="6">
    <source>
        <dbReference type="ARBA" id="ARBA00022679"/>
    </source>
</evidence>
<reference evidence="16 17" key="1">
    <citation type="journal article" date="2018" name="Emerg. Microbes Infect.">
        <title>Genomic analysis of oral Campylobacter concisus strains identified a potential bacterial molecular marker associated with active Crohn's disease.</title>
        <authorList>
            <person name="Liu F."/>
            <person name="Ma R."/>
            <person name="Tay C.Y.A."/>
            <person name="Octavia S."/>
            <person name="Lan R."/>
            <person name="Chung H.K.L."/>
            <person name="Riordan S.M."/>
            <person name="Grimm M.C."/>
            <person name="Leong R.W."/>
            <person name="Tanaka M.M."/>
            <person name="Connor S."/>
            <person name="Zhang L."/>
        </authorList>
    </citation>
    <scope>NUCLEOTIDE SEQUENCE [LARGE SCALE GENOMIC DNA]</scope>
    <source>
        <strain evidence="16 17">P13UCO-S1</strain>
    </source>
</reference>
<keyword evidence="5" id="KW-0597">Phosphoprotein</keyword>
<keyword evidence="4" id="KW-1003">Cell membrane</keyword>